<evidence type="ECO:0000256" key="4">
    <source>
        <dbReference type="ARBA" id="ARBA00022801"/>
    </source>
</evidence>
<evidence type="ECO:0000256" key="1">
    <source>
        <dbReference type="ARBA" id="ARBA00001968"/>
    </source>
</evidence>
<gene>
    <name evidence="8" type="ORF">LGQ03_02175</name>
</gene>
<evidence type="ECO:0000259" key="7">
    <source>
        <dbReference type="Pfam" id="PF08340"/>
    </source>
</evidence>
<keyword evidence="9" id="KW-1185">Reference proteome</keyword>
<keyword evidence="2" id="KW-0540">Nuclease</keyword>
<dbReference type="InterPro" id="IPR013527">
    <property type="entry name" value="YicC-like_N"/>
</dbReference>
<keyword evidence="4" id="KW-0378">Hydrolase</keyword>
<dbReference type="NCBIfam" id="TIGR00255">
    <property type="entry name" value="YicC/YloC family endoribonuclease"/>
    <property type="match status" value="1"/>
</dbReference>
<feature type="domain" description="Endoribonuclease YicC-like N-terminal" evidence="6">
    <location>
        <begin position="3"/>
        <end position="159"/>
    </location>
</feature>
<feature type="domain" description="Endoribonuclease YicC-like C-terminal" evidence="7">
    <location>
        <begin position="179"/>
        <end position="296"/>
    </location>
</feature>
<name>A0ABS8BQX5_9RHOB</name>
<organism evidence="8 9">
    <name type="scientific">Loktanella gaetbuli</name>
    <dbReference type="NCBI Taxonomy" id="2881335"/>
    <lineage>
        <taxon>Bacteria</taxon>
        <taxon>Pseudomonadati</taxon>
        <taxon>Pseudomonadota</taxon>
        <taxon>Alphaproteobacteria</taxon>
        <taxon>Rhodobacterales</taxon>
        <taxon>Roseobacteraceae</taxon>
        <taxon>Loktanella</taxon>
    </lineage>
</organism>
<comment type="caution">
    <text evidence="8">The sequence shown here is derived from an EMBL/GenBank/DDBJ whole genome shotgun (WGS) entry which is preliminary data.</text>
</comment>
<evidence type="ECO:0000256" key="5">
    <source>
        <dbReference type="ARBA" id="ARBA00035648"/>
    </source>
</evidence>
<evidence type="ECO:0000259" key="6">
    <source>
        <dbReference type="Pfam" id="PF03755"/>
    </source>
</evidence>
<proteinExistence type="inferred from homology"/>
<keyword evidence="3" id="KW-0255">Endonuclease</keyword>
<dbReference type="EMBL" id="JAJATZ010000001">
    <property type="protein sequence ID" value="MCB5198037.1"/>
    <property type="molecule type" value="Genomic_DNA"/>
</dbReference>
<dbReference type="Proteomes" id="UP001138961">
    <property type="component" value="Unassembled WGS sequence"/>
</dbReference>
<accession>A0ABS8BQX5</accession>
<protein>
    <submittedName>
        <fullName evidence="8">YicC family protein</fullName>
    </submittedName>
</protein>
<dbReference type="InterPro" id="IPR013551">
    <property type="entry name" value="YicC-like_C"/>
</dbReference>
<comment type="similarity">
    <text evidence="5">Belongs to the YicC/YloC family.</text>
</comment>
<dbReference type="RefSeq" id="WP_226747053.1">
    <property type="nucleotide sequence ID" value="NZ_JAJATZ010000001.1"/>
</dbReference>
<evidence type="ECO:0000256" key="3">
    <source>
        <dbReference type="ARBA" id="ARBA00022759"/>
    </source>
</evidence>
<sequence length="296" mass="32329">MTHSMTAFATRTGHSDAGRWEWTLRSVNGRTLDLRMNLPDGCDRLETTLRTALRKALHRGTVTVTLTCRMDQGQGGRDIDPDRLDKVLRALDQVQDRAFSLGVTLGQPTAADVLMQPGVLEPGSAGAASDDLIAAATTAIGPLLADLTAMRAQEGTALQKLICAQLDTVHDQIEAARALLPEREKHARRALRDAYARVMGEITDTDGARLTQELALIAVKQDVTEELDRLNTHLVAAWDLMDEDGPVGRKLDFIIQEMLREANTLCSKSQNAALSGIGITIKTALEQMREQVQNVE</sequence>
<dbReference type="PANTHER" id="PTHR30636:SF3">
    <property type="entry name" value="UPF0701 PROTEIN YICC"/>
    <property type="match status" value="1"/>
</dbReference>
<evidence type="ECO:0000256" key="2">
    <source>
        <dbReference type="ARBA" id="ARBA00022722"/>
    </source>
</evidence>
<dbReference type="InterPro" id="IPR005229">
    <property type="entry name" value="YicC/YloC-like"/>
</dbReference>
<dbReference type="PANTHER" id="PTHR30636">
    <property type="entry name" value="UPF0701 PROTEIN YICC"/>
    <property type="match status" value="1"/>
</dbReference>
<dbReference type="Pfam" id="PF03755">
    <property type="entry name" value="YicC-like_N"/>
    <property type="match status" value="1"/>
</dbReference>
<comment type="cofactor">
    <cofactor evidence="1">
        <name>a divalent metal cation</name>
        <dbReference type="ChEBI" id="CHEBI:60240"/>
    </cofactor>
</comment>
<evidence type="ECO:0000313" key="8">
    <source>
        <dbReference type="EMBL" id="MCB5198037.1"/>
    </source>
</evidence>
<evidence type="ECO:0000313" key="9">
    <source>
        <dbReference type="Proteomes" id="UP001138961"/>
    </source>
</evidence>
<dbReference type="Pfam" id="PF08340">
    <property type="entry name" value="YicC-like_C"/>
    <property type="match status" value="1"/>
</dbReference>
<reference evidence="8" key="1">
    <citation type="submission" date="2021-10" db="EMBL/GenBank/DDBJ databases">
        <title>Loktanella gaetbuli sp. nov., isolated from a tidal flat.</title>
        <authorList>
            <person name="Park S."/>
            <person name="Yoon J.-H."/>
        </authorList>
    </citation>
    <scope>NUCLEOTIDE SEQUENCE</scope>
    <source>
        <strain evidence="8">TSTF-M6</strain>
    </source>
</reference>